<dbReference type="EMBL" id="VORW01000030">
    <property type="protein sequence ID" value="TXE02686.1"/>
    <property type="molecule type" value="Genomic_DNA"/>
</dbReference>
<dbReference type="RefSeq" id="WP_146921217.1">
    <property type="nucleotide sequence ID" value="NZ_VORW01000030.1"/>
</dbReference>
<dbReference type="Proteomes" id="UP000321935">
    <property type="component" value="Unassembled WGS sequence"/>
</dbReference>
<reference evidence="1 2" key="1">
    <citation type="submission" date="2019-08" db="EMBL/GenBank/DDBJ databases">
        <title>Genomes sequence of Algoriphagus aquimarinus ACAM450.</title>
        <authorList>
            <person name="Bowman J.P."/>
        </authorList>
    </citation>
    <scope>NUCLEOTIDE SEQUENCE [LARGE SCALE GENOMIC DNA]</scope>
    <source>
        <strain evidence="1 2">ACAM 450</strain>
    </source>
</reference>
<sequence length="500" mass="54734">MAKLRNLSITTPILFALPLRSEWAVNPVDINKPVMAGDWDDAGSLKFSRGYVMAKNDANFLYLTLDVVSDTGNDAGTNDYFWLTFDNNRDRAITSGVDVNYGLYPGQPNKLGRQKYLGPGSWTGLLADPSNSGVVQEFGASPNSDESHRIWKFRLELSEINVALSWPLSTPYTYFGFRVRSSNPGFTTDFPGDFYKDFTKLRQLILSRKPTIPSKDLGPVVGSVGLIPTTKISATGRAKTDSGYYHFVENAAFGGTLNLIGNRTKLQQLWAAGNTKYKVEIAAPGGSFAKLISNWSNYRWTGSTYALESFAASAYGYYQMANPGTDYSIDDLLIQFPTTALLPGLYRIQVTFFVGSSTTDIAAIQELRLFIDNHVPSTIIESVKHGSIEVSACAIETIGAAPDGLNFRITANDPEGNLRGVSFYATYGAGLSASIFSESYTLAKGNWEGFVNKLIPESGNWRPPQSCAYSFVLSVSARTTNGYSWVGQNSTHRNLTLLIG</sequence>
<organism evidence="1 2">
    <name type="scientific">Algoriphagus aquimarinus</name>
    <dbReference type="NCBI Taxonomy" id="237018"/>
    <lineage>
        <taxon>Bacteria</taxon>
        <taxon>Pseudomonadati</taxon>
        <taxon>Bacteroidota</taxon>
        <taxon>Cytophagia</taxon>
        <taxon>Cytophagales</taxon>
        <taxon>Cyclobacteriaceae</taxon>
        <taxon>Algoriphagus</taxon>
    </lineage>
</organism>
<dbReference type="OrthoDB" id="1488646at2"/>
<gene>
    <name evidence="1" type="ORF">ESV85_21235</name>
</gene>
<evidence type="ECO:0000313" key="1">
    <source>
        <dbReference type="EMBL" id="TXE02686.1"/>
    </source>
</evidence>
<name>A0A5C7AGB8_9BACT</name>
<accession>A0A5C7AGB8</accession>
<proteinExistence type="predicted"/>
<dbReference type="AlphaFoldDB" id="A0A5C7AGB8"/>
<evidence type="ECO:0000313" key="2">
    <source>
        <dbReference type="Proteomes" id="UP000321935"/>
    </source>
</evidence>
<comment type="caution">
    <text evidence="1">The sequence shown here is derived from an EMBL/GenBank/DDBJ whole genome shotgun (WGS) entry which is preliminary data.</text>
</comment>
<protein>
    <submittedName>
        <fullName evidence="1">Uncharacterized protein</fullName>
    </submittedName>
</protein>